<evidence type="ECO:0000256" key="2">
    <source>
        <dbReference type="ARBA" id="ARBA00022723"/>
    </source>
</evidence>
<dbReference type="AlphaFoldDB" id="A0AAQ3X8D6"/>
<evidence type="ECO:0000256" key="4">
    <source>
        <dbReference type="ARBA" id="ARBA00022833"/>
    </source>
</evidence>
<keyword evidence="5" id="KW-0238">DNA-binding</keyword>
<dbReference type="GO" id="GO:0008270">
    <property type="term" value="F:zinc ion binding"/>
    <property type="evidence" value="ECO:0007669"/>
    <property type="project" value="UniProtKB-KW"/>
</dbReference>
<protein>
    <recommendedName>
        <fullName evidence="11">Transposase</fullName>
    </recommendedName>
</protein>
<keyword evidence="2" id="KW-0479">Metal-binding</keyword>
<name>A0AAQ3X8D6_PASNO</name>
<gene>
    <name evidence="9" type="ORF">U9M48_034932</name>
</gene>
<evidence type="ECO:0000313" key="10">
    <source>
        <dbReference type="Proteomes" id="UP001341281"/>
    </source>
</evidence>
<evidence type="ECO:0000256" key="5">
    <source>
        <dbReference type="ARBA" id="ARBA00023125"/>
    </source>
</evidence>
<dbReference type="PANTHER" id="PTHR46481">
    <property type="entry name" value="ZINC FINGER BED DOMAIN-CONTAINING PROTEIN 4"/>
    <property type="match status" value="1"/>
</dbReference>
<keyword evidence="3" id="KW-0863">Zinc-finger</keyword>
<dbReference type="PANTHER" id="PTHR46481:SF10">
    <property type="entry name" value="ZINC FINGER BED DOMAIN-CONTAINING PROTEIN 39"/>
    <property type="match status" value="1"/>
</dbReference>
<dbReference type="EMBL" id="CP144752">
    <property type="protein sequence ID" value="WVZ88406.1"/>
    <property type="molecule type" value="Genomic_DNA"/>
</dbReference>
<proteinExistence type="predicted"/>
<dbReference type="Pfam" id="PF14372">
    <property type="entry name" value="hAT-like_RNase-H"/>
    <property type="match status" value="1"/>
</dbReference>
<keyword evidence="4" id="KW-0862">Zinc</keyword>
<accession>A0AAQ3X8D6</accession>
<dbReference type="GO" id="GO:0005634">
    <property type="term" value="C:nucleus"/>
    <property type="evidence" value="ECO:0007669"/>
    <property type="project" value="UniProtKB-SubCell"/>
</dbReference>
<evidence type="ECO:0000256" key="3">
    <source>
        <dbReference type="ARBA" id="ARBA00022771"/>
    </source>
</evidence>
<dbReference type="InterPro" id="IPR025525">
    <property type="entry name" value="hAT-like_transposase_RNase-H"/>
</dbReference>
<dbReference type="InterPro" id="IPR052035">
    <property type="entry name" value="ZnF_BED_domain_contain"/>
</dbReference>
<evidence type="ECO:0000256" key="1">
    <source>
        <dbReference type="ARBA" id="ARBA00004123"/>
    </source>
</evidence>
<comment type="subcellular location">
    <subcellularLocation>
        <location evidence="1">Nucleus</location>
    </subcellularLocation>
</comment>
<evidence type="ECO:0000313" key="9">
    <source>
        <dbReference type="EMBL" id="WVZ88406.1"/>
    </source>
</evidence>
<feature type="domain" description="HAT C-terminal dimerisation" evidence="7">
    <location>
        <begin position="378"/>
        <end position="460"/>
    </location>
</feature>
<keyword evidence="10" id="KW-1185">Reference proteome</keyword>
<dbReference type="Proteomes" id="UP001341281">
    <property type="component" value="Chromosome 08"/>
</dbReference>
<feature type="domain" description="hAT-like transposase RNase-H fold" evidence="8">
    <location>
        <begin position="201"/>
        <end position="297"/>
    </location>
</feature>
<dbReference type="Pfam" id="PF05699">
    <property type="entry name" value="Dimer_Tnp_hAT"/>
    <property type="match status" value="1"/>
</dbReference>
<dbReference type="SUPFAM" id="SSF53098">
    <property type="entry name" value="Ribonuclease H-like"/>
    <property type="match status" value="1"/>
</dbReference>
<evidence type="ECO:0000259" key="8">
    <source>
        <dbReference type="Pfam" id="PF14372"/>
    </source>
</evidence>
<evidence type="ECO:0008006" key="11">
    <source>
        <dbReference type="Google" id="ProtNLM"/>
    </source>
</evidence>
<reference evidence="9 10" key="1">
    <citation type="submission" date="2024-02" db="EMBL/GenBank/DDBJ databases">
        <title>High-quality chromosome-scale genome assembly of Pensacola bahiagrass (Paspalum notatum Flugge var. saurae).</title>
        <authorList>
            <person name="Vega J.M."/>
            <person name="Podio M."/>
            <person name="Orjuela J."/>
            <person name="Siena L.A."/>
            <person name="Pessino S.C."/>
            <person name="Combes M.C."/>
            <person name="Mariac C."/>
            <person name="Albertini E."/>
            <person name="Pupilli F."/>
            <person name="Ortiz J.P.A."/>
            <person name="Leblanc O."/>
        </authorList>
    </citation>
    <scope>NUCLEOTIDE SEQUENCE [LARGE SCALE GENOMIC DNA]</scope>
    <source>
        <strain evidence="9">R1</strain>
        <tissue evidence="9">Leaf</tissue>
    </source>
</reference>
<sequence length="489" mass="54557">MLRYNPDGSMCSWEYSPEETRVQLCRLIARLDLTLNFGESAAFEDYIKIAHNPRYSTVSRQTPTRDVEKYFKDKHAKLVGRLQSVSCVALTSDIWSGNAKEDYFSVVAHFVNGVNIAKRIADVVAEYGLTDKIFSITLDNASANSKAMETLSPSQSGYVDPLPPRPEGPLLTDDHWHVGEKILEFLKRFYDSTVVIFGVYYPISPLMLHHILCIIRHLNLYENNRLLRTVIVPMKDKFLKYWSEIPMLYAFAFILDPRAKMRGFNNVLCLLFGLTGRDYSAYLTTVRAKLSDLFKKYDDKFGAVRLQRPSNAAPGEGRSKYAWDLVFGAGPDSSGANSIGLGGGPGLGASSMGLGTGLGAAASSMGLANTPAGIFGTELASYLDSDTVQKFDDDFNILDYWHDHKIIYLVLSILAKDVLSVLISTVSLESAFSLVSRVTEERRRRLLPSMVEMLSLVKDWEAGDARMQHTAEDKALTESFEQLFLDDPA</sequence>
<dbReference type="GO" id="GO:0046983">
    <property type="term" value="F:protein dimerization activity"/>
    <property type="evidence" value="ECO:0007669"/>
    <property type="project" value="InterPro"/>
</dbReference>
<dbReference type="GO" id="GO:0003677">
    <property type="term" value="F:DNA binding"/>
    <property type="evidence" value="ECO:0007669"/>
    <property type="project" value="UniProtKB-KW"/>
</dbReference>
<dbReference type="InterPro" id="IPR008906">
    <property type="entry name" value="HATC_C_dom"/>
</dbReference>
<evidence type="ECO:0000259" key="7">
    <source>
        <dbReference type="Pfam" id="PF05699"/>
    </source>
</evidence>
<evidence type="ECO:0000256" key="6">
    <source>
        <dbReference type="ARBA" id="ARBA00023242"/>
    </source>
</evidence>
<keyword evidence="6" id="KW-0539">Nucleus</keyword>
<dbReference type="InterPro" id="IPR012337">
    <property type="entry name" value="RNaseH-like_sf"/>
</dbReference>
<organism evidence="9 10">
    <name type="scientific">Paspalum notatum var. saurae</name>
    <dbReference type="NCBI Taxonomy" id="547442"/>
    <lineage>
        <taxon>Eukaryota</taxon>
        <taxon>Viridiplantae</taxon>
        <taxon>Streptophyta</taxon>
        <taxon>Embryophyta</taxon>
        <taxon>Tracheophyta</taxon>
        <taxon>Spermatophyta</taxon>
        <taxon>Magnoliopsida</taxon>
        <taxon>Liliopsida</taxon>
        <taxon>Poales</taxon>
        <taxon>Poaceae</taxon>
        <taxon>PACMAD clade</taxon>
        <taxon>Panicoideae</taxon>
        <taxon>Andropogonodae</taxon>
        <taxon>Paspaleae</taxon>
        <taxon>Paspalinae</taxon>
        <taxon>Paspalum</taxon>
    </lineage>
</organism>